<organism evidence="2 3">
    <name type="scientific">Lactobacillus crispatus</name>
    <dbReference type="NCBI Taxonomy" id="47770"/>
    <lineage>
        <taxon>Bacteria</taxon>
        <taxon>Bacillati</taxon>
        <taxon>Bacillota</taxon>
        <taxon>Bacilli</taxon>
        <taxon>Lactobacillales</taxon>
        <taxon>Lactobacillaceae</taxon>
        <taxon>Lactobacillus</taxon>
    </lineage>
</organism>
<proteinExistence type="predicted"/>
<sequence>MSKFEILKLMAFASLFAVMTFILVVVFVGNHRAAKYDERQELIRGRGDRYGFLVLIVGEVISALFMQTDFYTKHGIAVNFAIIMLSLTVMSVYDIVHGAYFAFNEEHVKANSWLYIVLGICLILGYIDDFNSALNIMGIYWLIIGAVSLFQLHRDKESDKD</sequence>
<reference evidence="2 3" key="1">
    <citation type="journal article" date="2016" name="Microbiology (Mosc.)">
        <title>Comparison of Lactobacillus crispatus isolates from Lactobacillus-dominated vaginal microbiomes with isolates from microbiomes containing bacterial vaginosis-associated bacteria.</title>
        <authorList>
            <person name="Abdelmaksoud A.A."/>
            <person name="Koparde V.N."/>
            <person name="Sheth N.U."/>
            <person name="Serrano M.G."/>
            <person name="Glascock A.L."/>
            <person name="Fettweis J.M."/>
            <person name="Strauss Iii J.F."/>
            <person name="Buck G.A."/>
            <person name="Jefferson K.K."/>
        </authorList>
    </citation>
    <scope>NUCLEOTIDE SEQUENCE [LARGE SCALE GENOMIC DNA]</scope>
    <source>
        <strain evidence="2 3">VMC3</strain>
    </source>
</reference>
<dbReference type="AlphaFoldDB" id="A0A109DDG0"/>
<evidence type="ECO:0000313" key="2">
    <source>
        <dbReference type="EMBL" id="KWU03388.1"/>
    </source>
</evidence>
<feature type="transmembrane region" description="Helical" evidence="1">
    <location>
        <begin position="50"/>
        <end position="68"/>
    </location>
</feature>
<feature type="transmembrane region" description="Helical" evidence="1">
    <location>
        <begin position="6"/>
        <end position="29"/>
    </location>
</feature>
<feature type="transmembrane region" description="Helical" evidence="1">
    <location>
        <begin position="110"/>
        <end position="127"/>
    </location>
</feature>
<dbReference type="RefSeq" id="WP_060462289.1">
    <property type="nucleotide sequence ID" value="NZ_AP025162.1"/>
</dbReference>
<evidence type="ECO:0000256" key="1">
    <source>
        <dbReference type="SAM" id="Phobius"/>
    </source>
</evidence>
<keyword evidence="1" id="KW-0812">Transmembrane</keyword>
<evidence type="ECO:0000313" key="3">
    <source>
        <dbReference type="Proteomes" id="UP000067598"/>
    </source>
</evidence>
<name>A0A109DDG0_9LACO</name>
<keyword evidence="1" id="KW-0472">Membrane</keyword>
<feature type="transmembrane region" description="Helical" evidence="1">
    <location>
        <begin position="133"/>
        <end position="152"/>
    </location>
</feature>
<protein>
    <submittedName>
        <fullName evidence="2">Uncharacterized protein</fullName>
    </submittedName>
</protein>
<gene>
    <name evidence="2" type="ORF">AEL95_07810</name>
</gene>
<feature type="transmembrane region" description="Helical" evidence="1">
    <location>
        <begin position="80"/>
        <end position="103"/>
    </location>
</feature>
<dbReference type="PATRIC" id="fig|47770.28.peg.1007"/>
<keyword evidence="1" id="KW-1133">Transmembrane helix</keyword>
<dbReference type="Proteomes" id="UP000067598">
    <property type="component" value="Unassembled WGS sequence"/>
</dbReference>
<dbReference type="EMBL" id="LJGP01000029">
    <property type="protein sequence ID" value="KWU03388.1"/>
    <property type="molecule type" value="Genomic_DNA"/>
</dbReference>
<comment type="caution">
    <text evidence="2">The sequence shown here is derived from an EMBL/GenBank/DDBJ whole genome shotgun (WGS) entry which is preliminary data.</text>
</comment>
<accession>A0A109DDG0</accession>